<proteinExistence type="predicted"/>
<keyword evidence="3" id="KW-1185">Reference proteome</keyword>
<organism evidence="2 3">
    <name type="scientific">Deinococcus yavapaiensis KR-236</name>
    <dbReference type="NCBI Taxonomy" id="694435"/>
    <lineage>
        <taxon>Bacteria</taxon>
        <taxon>Thermotogati</taxon>
        <taxon>Deinococcota</taxon>
        <taxon>Deinococci</taxon>
        <taxon>Deinococcales</taxon>
        <taxon>Deinococcaceae</taxon>
        <taxon>Deinococcus</taxon>
    </lineage>
</organism>
<dbReference type="RefSeq" id="WP_281268576.1">
    <property type="nucleotide sequence ID" value="NZ_QJSX01000013.1"/>
</dbReference>
<comment type="caution">
    <text evidence="2">The sequence shown here is derived from an EMBL/GenBank/DDBJ whole genome shotgun (WGS) entry which is preliminary data.</text>
</comment>
<evidence type="ECO:0000313" key="2">
    <source>
        <dbReference type="EMBL" id="PYE52060.1"/>
    </source>
</evidence>
<feature type="signal peptide" evidence="1">
    <location>
        <begin position="1"/>
        <end position="24"/>
    </location>
</feature>
<dbReference type="AlphaFoldDB" id="A0A318S4Z6"/>
<name>A0A318S4Z6_9DEIO</name>
<dbReference type="EMBL" id="QJSX01000013">
    <property type="protein sequence ID" value="PYE52060.1"/>
    <property type="molecule type" value="Genomic_DNA"/>
</dbReference>
<sequence>MRNKRLALVFGLLLALLAPSVAYADPGSLGGGGIPTTPKP</sequence>
<reference evidence="2 3" key="1">
    <citation type="submission" date="2018-06" db="EMBL/GenBank/DDBJ databases">
        <title>Genomic Encyclopedia of Type Strains, Phase IV (KMG-IV): sequencing the most valuable type-strain genomes for metagenomic binning, comparative biology and taxonomic classification.</title>
        <authorList>
            <person name="Goeker M."/>
        </authorList>
    </citation>
    <scope>NUCLEOTIDE SEQUENCE [LARGE SCALE GENOMIC DNA]</scope>
    <source>
        <strain evidence="2 3">DSM 18048</strain>
    </source>
</reference>
<keyword evidence="1" id="KW-0732">Signal</keyword>
<evidence type="ECO:0000313" key="3">
    <source>
        <dbReference type="Proteomes" id="UP000248326"/>
    </source>
</evidence>
<feature type="chain" id="PRO_5016245224" evidence="1">
    <location>
        <begin position="25"/>
        <end position="40"/>
    </location>
</feature>
<evidence type="ECO:0000256" key="1">
    <source>
        <dbReference type="SAM" id="SignalP"/>
    </source>
</evidence>
<protein>
    <submittedName>
        <fullName evidence="2">Uncharacterized protein</fullName>
    </submittedName>
</protein>
<gene>
    <name evidence="2" type="ORF">DES52_113106</name>
</gene>
<accession>A0A318S4Z6</accession>
<dbReference type="Proteomes" id="UP000248326">
    <property type="component" value="Unassembled WGS sequence"/>
</dbReference>